<gene>
    <name evidence="2" type="ORF">APZ19_06840</name>
    <name evidence="1" type="ORF">D0812_07045</name>
</gene>
<dbReference type="AlphaFoldDB" id="A0AAP9GBD4"/>
<proteinExistence type="predicted"/>
<organism evidence="2 4">
    <name type="scientific">Vibrio owensii</name>
    <dbReference type="NCBI Taxonomy" id="696485"/>
    <lineage>
        <taxon>Bacteria</taxon>
        <taxon>Pseudomonadati</taxon>
        <taxon>Pseudomonadota</taxon>
        <taxon>Gammaproteobacteria</taxon>
        <taxon>Vibrionales</taxon>
        <taxon>Vibrionaceae</taxon>
        <taxon>Vibrio</taxon>
    </lineage>
</organism>
<dbReference type="EMBL" id="CP033137">
    <property type="protein sequence ID" value="AYO14184.1"/>
    <property type="molecule type" value="Genomic_DNA"/>
</dbReference>
<dbReference type="EMBL" id="CP045859">
    <property type="protein sequence ID" value="QGH46835.1"/>
    <property type="molecule type" value="Genomic_DNA"/>
</dbReference>
<reference evidence="2 4" key="1">
    <citation type="journal article" date="2015" name="Genome Announc.">
        <title>Draft Genome Sequence of Vibrio owensii Strain SH-14, Which Causes Shrimp Acute Hepatopancreatic Necrosis Disease.</title>
        <authorList>
            <person name="Liu L."/>
            <person name="Xiao J."/>
            <person name="Xia X."/>
            <person name="Pan Y."/>
            <person name="Yan S."/>
            <person name="Wang Y."/>
        </authorList>
    </citation>
    <scope>NUCLEOTIDE SEQUENCE [LARGE SCALE GENOMIC DNA]</scope>
    <source>
        <strain evidence="2 4">SH14</strain>
    </source>
</reference>
<evidence type="ECO:0000313" key="2">
    <source>
        <dbReference type="EMBL" id="QGH46835.1"/>
    </source>
</evidence>
<accession>A0AAP9GBD4</accession>
<dbReference type="Proteomes" id="UP000390336">
    <property type="component" value="Chromosome 1"/>
</dbReference>
<keyword evidence="3" id="KW-1185">Reference proteome</keyword>
<dbReference type="Proteomes" id="UP000272136">
    <property type="component" value="Chromosome 1"/>
</dbReference>
<reference evidence="1 3" key="2">
    <citation type="submission" date="2018-10" db="EMBL/GenBank/DDBJ databases">
        <title>Whole Genome of Vibrio owensii strain 170502, isolated from Acute Hepatopancreatic Necrosis Disease (AHPND) shrimp.</title>
        <authorList>
            <person name="Yan M."/>
            <person name="Wang X."/>
            <person name="Wang Y."/>
        </authorList>
    </citation>
    <scope>NUCLEOTIDE SEQUENCE [LARGE SCALE GENOMIC DNA]</scope>
    <source>
        <strain evidence="1 3">1700302</strain>
    </source>
</reference>
<sequence length="177" mass="20712">MEDIIIDNGENGIPTLASEEQWSRRGEQFDRMSKAGYNNAKDALGIDSYWHGGDNHGMRITLGREMERCFCSGCWISVICIGMASVEAFSNEIWGHGKVRKELEEIEFPHIGWWESLRNKRNSIMHVNSNSTYHEESNYDLHYYAKMTVWFSYFFMDYICLWREKNSDNLPSSQQLS</sequence>
<reference evidence="2" key="3">
    <citation type="submission" date="2019-11" db="EMBL/GenBank/DDBJ databases">
        <title>Complete genome sequence of Vibrio owensii SH-14 isolated from shrimp with acute hepatopancreatic necrosis diease.</title>
        <authorList>
            <person name="Liang X."/>
            <person name="Wang Y."/>
        </authorList>
    </citation>
    <scope>NUCLEOTIDE SEQUENCE</scope>
    <source>
        <strain evidence="2">SH14</strain>
    </source>
</reference>
<protein>
    <submittedName>
        <fullName evidence="2">Uncharacterized protein</fullName>
    </submittedName>
</protein>
<evidence type="ECO:0000313" key="1">
    <source>
        <dbReference type="EMBL" id="AYO14184.1"/>
    </source>
</evidence>
<dbReference type="RefSeq" id="WP_054824851.1">
    <property type="nucleotide sequence ID" value="NZ_CP033137.1"/>
</dbReference>
<evidence type="ECO:0000313" key="3">
    <source>
        <dbReference type="Proteomes" id="UP000272136"/>
    </source>
</evidence>
<name>A0AAP9GBD4_9VIBR</name>
<evidence type="ECO:0000313" key="4">
    <source>
        <dbReference type="Proteomes" id="UP000390336"/>
    </source>
</evidence>